<organism evidence="1 2">
    <name type="scientific">Clostridium scatologenes</name>
    <dbReference type="NCBI Taxonomy" id="1548"/>
    <lineage>
        <taxon>Bacteria</taxon>
        <taxon>Bacillati</taxon>
        <taxon>Bacillota</taxon>
        <taxon>Clostridia</taxon>
        <taxon>Eubacteriales</taxon>
        <taxon>Clostridiaceae</taxon>
        <taxon>Clostridium</taxon>
    </lineage>
</organism>
<dbReference type="AlphaFoldDB" id="A0A0E3JM98"/>
<dbReference type="Proteomes" id="UP000033115">
    <property type="component" value="Chromosome"/>
</dbReference>
<evidence type="ECO:0000313" key="1">
    <source>
        <dbReference type="EMBL" id="AKA67817.1"/>
    </source>
</evidence>
<name>A0A0E3JM98_CLOSL</name>
<accession>A0A0E3JM98</accession>
<dbReference type="KEGG" id="csq:CSCA_0692"/>
<reference evidence="1 2" key="1">
    <citation type="journal article" date="2015" name="J. Biotechnol.">
        <title>Complete genome sequence of a malodorant-producing acetogen, Clostridium scatologenes ATCC 25775(T).</title>
        <authorList>
            <person name="Zhu Z."/>
            <person name="Guo T."/>
            <person name="Zheng H."/>
            <person name="Song T."/>
            <person name="Ouyang P."/>
            <person name="Xie J."/>
        </authorList>
    </citation>
    <scope>NUCLEOTIDE SEQUENCE [LARGE SCALE GENOMIC DNA]</scope>
    <source>
        <strain evidence="1 2">ATCC 25775</strain>
    </source>
</reference>
<sequence>MEALNLNTSYVKVQPALRTNVAVRTLNLNTSYVKVQPMGEWIDLEHNIFKYILC</sequence>
<dbReference type="HOGENOM" id="CLU_3042140_0_0_9"/>
<evidence type="ECO:0000313" key="2">
    <source>
        <dbReference type="Proteomes" id="UP000033115"/>
    </source>
</evidence>
<dbReference type="EMBL" id="CP009933">
    <property type="protein sequence ID" value="AKA67817.1"/>
    <property type="molecule type" value="Genomic_DNA"/>
</dbReference>
<keyword evidence="2" id="KW-1185">Reference proteome</keyword>
<gene>
    <name evidence="1" type="ORF">CSCA_0692</name>
</gene>
<protein>
    <submittedName>
        <fullName evidence="1">Uncharacterized protein</fullName>
    </submittedName>
</protein>
<proteinExistence type="predicted"/>